<dbReference type="Proteomes" id="UP000182235">
    <property type="component" value="Unassembled WGS sequence"/>
</dbReference>
<accession>A0A1J9P6D0</accession>
<dbReference type="SUPFAM" id="SSF56112">
    <property type="entry name" value="Protein kinase-like (PK-like)"/>
    <property type="match status" value="1"/>
</dbReference>
<dbReference type="OrthoDB" id="5416097at2759"/>
<dbReference type="InterPro" id="IPR002575">
    <property type="entry name" value="Aminoglycoside_PTrfase"/>
</dbReference>
<feature type="domain" description="HNH nuclease" evidence="2">
    <location>
        <begin position="64"/>
        <end position="151"/>
    </location>
</feature>
<comment type="caution">
    <text evidence="3">The sequence shown here is derived from an EMBL/GenBank/DDBJ whole genome shotgun (WGS) entry which is preliminary data.</text>
</comment>
<keyword evidence="4" id="KW-1185">Reference proteome</keyword>
<dbReference type="AlphaFoldDB" id="A0A1J9P6D0"/>
<evidence type="ECO:0000313" key="3">
    <source>
        <dbReference type="EMBL" id="OJD12225.1"/>
    </source>
</evidence>
<dbReference type="Pfam" id="PF01636">
    <property type="entry name" value="APH"/>
    <property type="match status" value="1"/>
</dbReference>
<evidence type="ECO:0000313" key="4">
    <source>
        <dbReference type="Proteomes" id="UP000182235"/>
    </source>
</evidence>
<sequence length="402" mass="45935">MISDAEEAPNTRVAQRLLEPTIDDCDSMIARWLQNLSSSQSTSSGTNRSTTASNKCKQRDNYECVFTGSELPDAAHIYPQCLIKASGRGPRAVARFWGILNWFWEDDRVQRWKKEIFDDLQNLKAPKDGCFNMISLNKHLHALWGAGRFALRPMEISADHKELKVEFHWQPKPSHGIEEIDLLTEPASSRGLSTYDGNHGFSVPKGDQVYKAICSGDVFAIITNDPLNLPLPSWDLLEMQWHLQRIAGMSGAAEAEEDVGDDDDDDKNEMTTFHRDGAVRRANTIFEWLKLVPENERPALYHRLFKQAPDTVPLFSFDKLVLTHQDIALRNLILDLKGKVWLIDWGDAGIYPEGFEYAALATRRWTAVLFTDMLFERIPKHPKMEWQLSQIMYALTTGQWIE</sequence>
<evidence type="ECO:0000259" key="2">
    <source>
        <dbReference type="Pfam" id="PF13391"/>
    </source>
</evidence>
<evidence type="ECO:0000259" key="1">
    <source>
        <dbReference type="Pfam" id="PF01636"/>
    </source>
</evidence>
<feature type="domain" description="Aminoglycoside phosphotransferase" evidence="1">
    <location>
        <begin position="296"/>
        <end position="366"/>
    </location>
</feature>
<gene>
    <name evidence="3" type="ORF">AJ78_07150</name>
</gene>
<dbReference type="InterPro" id="IPR011009">
    <property type="entry name" value="Kinase-like_dom_sf"/>
</dbReference>
<dbReference type="InterPro" id="IPR003615">
    <property type="entry name" value="HNH_nuc"/>
</dbReference>
<dbReference type="VEuPathDB" id="FungiDB:AJ78_07150"/>
<dbReference type="EMBL" id="LGRN01000432">
    <property type="protein sequence ID" value="OJD12225.1"/>
    <property type="molecule type" value="Genomic_DNA"/>
</dbReference>
<organism evidence="3 4">
    <name type="scientific">Emergomyces pasteurianus Ep9510</name>
    <dbReference type="NCBI Taxonomy" id="1447872"/>
    <lineage>
        <taxon>Eukaryota</taxon>
        <taxon>Fungi</taxon>
        <taxon>Dikarya</taxon>
        <taxon>Ascomycota</taxon>
        <taxon>Pezizomycotina</taxon>
        <taxon>Eurotiomycetes</taxon>
        <taxon>Eurotiomycetidae</taxon>
        <taxon>Onygenales</taxon>
        <taxon>Ajellomycetaceae</taxon>
        <taxon>Emergomyces</taxon>
    </lineage>
</organism>
<name>A0A1J9P6D0_9EURO</name>
<protein>
    <recommendedName>
        <fullName evidence="5">Aminoglycoside phosphotransferase domain-containing protein</fullName>
    </recommendedName>
</protein>
<evidence type="ECO:0008006" key="5">
    <source>
        <dbReference type="Google" id="ProtNLM"/>
    </source>
</evidence>
<reference evidence="3 4" key="1">
    <citation type="submission" date="2015-07" db="EMBL/GenBank/DDBJ databases">
        <title>Emmonsia species relationships and genome sequence.</title>
        <authorList>
            <consortium name="The Broad Institute Genomics Platform"/>
            <person name="Cuomo C.A."/>
            <person name="Munoz J.F."/>
            <person name="Imamovic A."/>
            <person name="Priest M.E."/>
            <person name="Young S."/>
            <person name="Clay O.K."/>
            <person name="McEwen J.G."/>
        </authorList>
    </citation>
    <scope>NUCLEOTIDE SEQUENCE [LARGE SCALE GENOMIC DNA]</scope>
    <source>
        <strain evidence="3 4">UAMH 9510</strain>
    </source>
</reference>
<dbReference type="Pfam" id="PF13391">
    <property type="entry name" value="HNH_2"/>
    <property type="match status" value="1"/>
</dbReference>
<proteinExistence type="predicted"/>
<dbReference type="Gene3D" id="1.10.510.10">
    <property type="entry name" value="Transferase(Phosphotransferase) domain 1"/>
    <property type="match status" value="1"/>
</dbReference>